<evidence type="ECO:0000313" key="2">
    <source>
        <dbReference type="EMBL" id="PLB37838.1"/>
    </source>
</evidence>
<evidence type="ECO:0008006" key="4">
    <source>
        <dbReference type="Google" id="ProtNLM"/>
    </source>
</evidence>
<dbReference type="RefSeq" id="XP_024671850.1">
    <property type="nucleotide sequence ID" value="XM_024812777.1"/>
</dbReference>
<sequence>MAGLLDAKSLSLCWTFVSLMLHVYNLSYSPHGRVCSFSKGAGFFAAHDLSIYMGRISPLVPNHMVFDHGVT</sequence>
<name>A0A2I2FB26_ASPCN</name>
<dbReference type="Proteomes" id="UP000234585">
    <property type="component" value="Unassembled WGS sequence"/>
</dbReference>
<protein>
    <recommendedName>
        <fullName evidence="4">Secreted protein</fullName>
    </recommendedName>
</protein>
<keyword evidence="1" id="KW-0732">Signal</keyword>
<proteinExistence type="predicted"/>
<gene>
    <name evidence="2" type="ORF">BDW47DRAFT_106469</name>
</gene>
<organism evidence="2 3">
    <name type="scientific">Aspergillus candidus</name>
    <dbReference type="NCBI Taxonomy" id="41067"/>
    <lineage>
        <taxon>Eukaryota</taxon>
        <taxon>Fungi</taxon>
        <taxon>Dikarya</taxon>
        <taxon>Ascomycota</taxon>
        <taxon>Pezizomycotina</taxon>
        <taxon>Eurotiomycetes</taxon>
        <taxon>Eurotiomycetidae</taxon>
        <taxon>Eurotiales</taxon>
        <taxon>Aspergillaceae</taxon>
        <taxon>Aspergillus</taxon>
        <taxon>Aspergillus subgen. Circumdati</taxon>
    </lineage>
</organism>
<evidence type="ECO:0000256" key="1">
    <source>
        <dbReference type="SAM" id="SignalP"/>
    </source>
</evidence>
<dbReference type="GeneID" id="36519937"/>
<feature type="chain" id="PRO_5014176750" description="Secreted protein" evidence="1">
    <location>
        <begin position="28"/>
        <end position="71"/>
    </location>
</feature>
<accession>A0A2I2FB26</accession>
<evidence type="ECO:0000313" key="3">
    <source>
        <dbReference type="Proteomes" id="UP000234585"/>
    </source>
</evidence>
<reference evidence="2 3" key="1">
    <citation type="submission" date="2017-12" db="EMBL/GenBank/DDBJ databases">
        <authorList>
            <consortium name="DOE Joint Genome Institute"/>
            <person name="Haridas S."/>
            <person name="Kjaerbolling I."/>
            <person name="Vesth T.C."/>
            <person name="Frisvad J.C."/>
            <person name="Nybo J.L."/>
            <person name="Theobald S."/>
            <person name="Kuo A."/>
            <person name="Bowyer P."/>
            <person name="Matsuda Y."/>
            <person name="Mondo S."/>
            <person name="Lyhne E.K."/>
            <person name="Kogle M.E."/>
            <person name="Clum A."/>
            <person name="Lipzen A."/>
            <person name="Salamov A."/>
            <person name="Ngan C.Y."/>
            <person name="Daum C."/>
            <person name="Chiniquy J."/>
            <person name="Barry K."/>
            <person name="LaButti K."/>
            <person name="Simmons B.A."/>
            <person name="Magnuson J.K."/>
            <person name="Mortensen U.H."/>
            <person name="Larsen T.O."/>
            <person name="Grigoriev I.V."/>
            <person name="Baker S.E."/>
            <person name="Andersen M.R."/>
            <person name="Nordberg H.P."/>
            <person name="Cantor M.N."/>
            <person name="Hua S.X."/>
        </authorList>
    </citation>
    <scope>NUCLEOTIDE SEQUENCE [LARGE SCALE GENOMIC DNA]</scope>
    <source>
        <strain evidence="2 3">CBS 102.13</strain>
    </source>
</reference>
<keyword evidence="3" id="KW-1185">Reference proteome</keyword>
<feature type="signal peptide" evidence="1">
    <location>
        <begin position="1"/>
        <end position="27"/>
    </location>
</feature>
<dbReference type="AlphaFoldDB" id="A0A2I2FB26"/>
<dbReference type="EMBL" id="KZ559140">
    <property type="protein sequence ID" value="PLB37838.1"/>
    <property type="molecule type" value="Genomic_DNA"/>
</dbReference>